<feature type="compositionally biased region" description="Basic residues" evidence="5">
    <location>
        <begin position="1"/>
        <end position="14"/>
    </location>
</feature>
<feature type="compositionally biased region" description="Acidic residues" evidence="5">
    <location>
        <begin position="665"/>
        <end position="679"/>
    </location>
</feature>
<protein>
    <recommendedName>
        <fullName evidence="4">Guanine nucleotide-binding protein-like 1</fullName>
    </recommendedName>
</protein>
<keyword evidence="8" id="KW-1185">Reference proteome</keyword>
<feature type="region of interest" description="Disordered" evidence="5">
    <location>
        <begin position="351"/>
        <end position="383"/>
    </location>
</feature>
<feature type="compositionally biased region" description="Basic residues" evidence="5">
    <location>
        <begin position="35"/>
        <end position="44"/>
    </location>
</feature>
<dbReference type="SUPFAM" id="SSF52540">
    <property type="entry name" value="P-loop containing nucleoside triphosphate hydrolases"/>
    <property type="match status" value="1"/>
</dbReference>
<proteinExistence type="predicted"/>
<dbReference type="InterPro" id="IPR043358">
    <property type="entry name" value="GNL1-like"/>
</dbReference>
<dbReference type="GO" id="GO:0003924">
    <property type="term" value="F:GTPase activity"/>
    <property type="evidence" value="ECO:0007669"/>
    <property type="project" value="InterPro"/>
</dbReference>
<reference evidence="7 8" key="1">
    <citation type="journal article" date="2019" name="Nat. Ecol. Evol.">
        <title>Megaphylogeny resolves global patterns of mushroom evolution.</title>
        <authorList>
            <person name="Varga T."/>
            <person name="Krizsan K."/>
            <person name="Foldi C."/>
            <person name="Dima B."/>
            <person name="Sanchez-Garcia M."/>
            <person name="Sanchez-Ramirez S."/>
            <person name="Szollosi G.J."/>
            <person name="Szarkandi J.G."/>
            <person name="Papp V."/>
            <person name="Albert L."/>
            <person name="Andreopoulos W."/>
            <person name="Angelini C."/>
            <person name="Antonin V."/>
            <person name="Barry K.W."/>
            <person name="Bougher N.L."/>
            <person name="Buchanan P."/>
            <person name="Buyck B."/>
            <person name="Bense V."/>
            <person name="Catcheside P."/>
            <person name="Chovatia M."/>
            <person name="Cooper J."/>
            <person name="Damon W."/>
            <person name="Desjardin D."/>
            <person name="Finy P."/>
            <person name="Geml J."/>
            <person name="Haridas S."/>
            <person name="Hughes K."/>
            <person name="Justo A."/>
            <person name="Karasinski D."/>
            <person name="Kautmanova I."/>
            <person name="Kiss B."/>
            <person name="Kocsube S."/>
            <person name="Kotiranta H."/>
            <person name="LaButti K.M."/>
            <person name="Lechner B.E."/>
            <person name="Liimatainen K."/>
            <person name="Lipzen A."/>
            <person name="Lukacs Z."/>
            <person name="Mihaltcheva S."/>
            <person name="Morgado L.N."/>
            <person name="Niskanen T."/>
            <person name="Noordeloos M.E."/>
            <person name="Ohm R.A."/>
            <person name="Ortiz-Santana B."/>
            <person name="Ovrebo C."/>
            <person name="Racz N."/>
            <person name="Riley R."/>
            <person name="Savchenko A."/>
            <person name="Shiryaev A."/>
            <person name="Soop K."/>
            <person name="Spirin V."/>
            <person name="Szebenyi C."/>
            <person name="Tomsovsky M."/>
            <person name="Tulloss R.E."/>
            <person name="Uehling J."/>
            <person name="Grigoriev I.V."/>
            <person name="Vagvolgyi C."/>
            <person name="Papp T."/>
            <person name="Martin F.M."/>
            <person name="Miettinen O."/>
            <person name="Hibbett D.S."/>
            <person name="Nagy L.G."/>
        </authorList>
    </citation>
    <scope>NUCLEOTIDE SEQUENCE [LARGE SCALE GENOMIC DNA]</scope>
    <source>
        <strain evidence="7 8">CBS 309.79</strain>
    </source>
</reference>
<dbReference type="OrthoDB" id="61815at2759"/>
<feature type="region of interest" description="Disordered" evidence="5">
    <location>
        <begin position="1"/>
        <end position="64"/>
    </location>
</feature>
<dbReference type="Proteomes" id="UP000305067">
    <property type="component" value="Unassembled WGS sequence"/>
</dbReference>
<accession>A0A5C3QCB8</accession>
<comment type="function">
    <text evidence="3">Possible regulatory or functional link with the histocompatibility cluster.</text>
</comment>
<feature type="domain" description="G" evidence="6">
    <location>
        <begin position="389"/>
        <end position="443"/>
    </location>
</feature>
<evidence type="ECO:0000256" key="4">
    <source>
        <dbReference type="ARBA" id="ARBA00039902"/>
    </source>
</evidence>
<evidence type="ECO:0000256" key="1">
    <source>
        <dbReference type="ARBA" id="ARBA00022741"/>
    </source>
</evidence>
<name>A0A5C3QCB8_9AGAR</name>
<evidence type="ECO:0000259" key="6">
    <source>
        <dbReference type="Pfam" id="PF01926"/>
    </source>
</evidence>
<dbReference type="Gene3D" id="3.40.50.300">
    <property type="entry name" value="P-loop containing nucleotide triphosphate hydrolases"/>
    <property type="match status" value="1"/>
</dbReference>
<dbReference type="Pfam" id="PF01926">
    <property type="entry name" value="MMR_HSR1"/>
    <property type="match status" value="1"/>
</dbReference>
<dbReference type="InterPro" id="IPR027417">
    <property type="entry name" value="P-loop_NTPase"/>
</dbReference>
<evidence type="ECO:0000313" key="7">
    <source>
        <dbReference type="EMBL" id="TFK99682.1"/>
    </source>
</evidence>
<evidence type="ECO:0000256" key="5">
    <source>
        <dbReference type="SAM" id="MobiDB-lite"/>
    </source>
</evidence>
<evidence type="ECO:0000256" key="3">
    <source>
        <dbReference type="ARBA" id="ARBA00037770"/>
    </source>
</evidence>
<organism evidence="7 8">
    <name type="scientific">Pterulicium gracile</name>
    <dbReference type="NCBI Taxonomy" id="1884261"/>
    <lineage>
        <taxon>Eukaryota</taxon>
        <taxon>Fungi</taxon>
        <taxon>Dikarya</taxon>
        <taxon>Basidiomycota</taxon>
        <taxon>Agaricomycotina</taxon>
        <taxon>Agaricomycetes</taxon>
        <taxon>Agaricomycetidae</taxon>
        <taxon>Agaricales</taxon>
        <taxon>Pleurotineae</taxon>
        <taxon>Pterulaceae</taxon>
        <taxon>Pterulicium</taxon>
    </lineage>
</organism>
<keyword evidence="1" id="KW-0547">Nucleotide-binding</keyword>
<keyword evidence="2" id="KW-0342">GTP-binding</keyword>
<dbReference type="EMBL" id="ML178832">
    <property type="protein sequence ID" value="TFK99682.1"/>
    <property type="molecule type" value="Genomic_DNA"/>
</dbReference>
<dbReference type="GO" id="GO:0005525">
    <property type="term" value="F:GTP binding"/>
    <property type="evidence" value="ECO:0007669"/>
    <property type="project" value="UniProtKB-KW"/>
</dbReference>
<dbReference type="AlphaFoldDB" id="A0A5C3QCB8"/>
<dbReference type="PANTHER" id="PTHR45709">
    <property type="entry name" value="LARGE SUBUNIT GTPASE 1 HOMOLOG-RELATED"/>
    <property type="match status" value="1"/>
</dbReference>
<feature type="region of interest" description="Disordered" evidence="5">
    <location>
        <begin position="584"/>
        <end position="687"/>
    </location>
</feature>
<gene>
    <name evidence="7" type="ORF">BDV98DRAFT_570680</name>
</gene>
<sequence>MPPRRKPTSTKAKKAQQQLNRAIKRGEVEAPKASSKPKRPRKGHVGPTGRALNQSQKQVDATDASKRLQSSFVKVSPQFIETTKSLASSLVLPRPIDPHAAIFDERQWDDAISSGNSDGKARLTCPRRPKWNFDMSKKEVEANEEGVFRKWLQETDRIVEDWQKDDQPSISEPAEGDDADQTSDPPRMPRSTTYFERNLEVWRQLWRVTEISDILLVLVDCRCPILHYPPTLASYLSNRRVILVLTKVDITGPARAAAWEVYFKNLYPTTPIVQVEAYRQKEESAAHQGRKLFEAHIPQSFRDKLVGVIQEVHQQFLEPPERVKSSPRAKEWKPSVKTQIDWDAIRNATGDKVGTAVGGSAAPRPESNEDDDAGPEQAEGQRSEPEFLTVGLIGQPNVGKSSLLNALFGASKVRASRTPGKTKHFQTLFWTSDLRLVDCPGLVLPNLVPLETQIMLGIFPIARVNAIPSSIHIASLLLPIEQILNLKHPDADEPVVEDKRTYRNADGKIASRPPKVRETTWTAMDVLTAYADRKGWVTAKAGRSDVNRAGNAVLRALAEGRIPWGFWPAGVELPAEATEATGHGLWIAGGNDDSNDLDEHGEDSAAEDGDDGDGSSESEDEDEDEDEDGDDIEEEDEESEEEGEAAPAPKVVSGPRSGFAMLELDGGDDGDDDDSDADSGDAPGKAA</sequence>
<feature type="compositionally biased region" description="Acidic residues" evidence="5">
    <location>
        <begin position="593"/>
        <end position="644"/>
    </location>
</feature>
<evidence type="ECO:0000313" key="8">
    <source>
        <dbReference type="Proteomes" id="UP000305067"/>
    </source>
</evidence>
<evidence type="ECO:0000256" key="2">
    <source>
        <dbReference type="ARBA" id="ARBA00023134"/>
    </source>
</evidence>
<feature type="region of interest" description="Disordered" evidence="5">
    <location>
        <begin position="162"/>
        <end position="191"/>
    </location>
</feature>
<dbReference type="STRING" id="1884261.A0A5C3QCB8"/>
<dbReference type="InterPro" id="IPR006073">
    <property type="entry name" value="GTP-bd"/>
</dbReference>
<dbReference type="PANTHER" id="PTHR45709:SF3">
    <property type="entry name" value="GUANINE NUCLEOTIDE-BINDING PROTEIN-LIKE 1"/>
    <property type="match status" value="1"/>
</dbReference>